<dbReference type="AlphaFoldDB" id="A0AAV4MSN0"/>
<protein>
    <submittedName>
        <fullName evidence="1">Uncharacterized protein</fullName>
    </submittedName>
</protein>
<comment type="caution">
    <text evidence="1">The sequence shown here is derived from an EMBL/GenBank/DDBJ whole genome shotgun (WGS) entry which is preliminary data.</text>
</comment>
<gene>
    <name evidence="1" type="ORF">CEXT_175121</name>
</gene>
<keyword evidence="2" id="KW-1185">Reference proteome</keyword>
<name>A0AAV4MSN0_CAEEX</name>
<dbReference type="Proteomes" id="UP001054945">
    <property type="component" value="Unassembled WGS sequence"/>
</dbReference>
<evidence type="ECO:0000313" key="1">
    <source>
        <dbReference type="EMBL" id="GIX75392.1"/>
    </source>
</evidence>
<accession>A0AAV4MSN0</accession>
<dbReference type="EMBL" id="BPLR01002583">
    <property type="protein sequence ID" value="GIX75392.1"/>
    <property type="molecule type" value="Genomic_DNA"/>
</dbReference>
<organism evidence="1 2">
    <name type="scientific">Caerostris extrusa</name>
    <name type="common">Bark spider</name>
    <name type="synonym">Caerostris bankana</name>
    <dbReference type="NCBI Taxonomy" id="172846"/>
    <lineage>
        <taxon>Eukaryota</taxon>
        <taxon>Metazoa</taxon>
        <taxon>Ecdysozoa</taxon>
        <taxon>Arthropoda</taxon>
        <taxon>Chelicerata</taxon>
        <taxon>Arachnida</taxon>
        <taxon>Araneae</taxon>
        <taxon>Araneomorphae</taxon>
        <taxon>Entelegynae</taxon>
        <taxon>Araneoidea</taxon>
        <taxon>Araneidae</taxon>
        <taxon>Caerostris</taxon>
    </lineage>
</organism>
<proteinExistence type="predicted"/>
<evidence type="ECO:0000313" key="2">
    <source>
        <dbReference type="Proteomes" id="UP001054945"/>
    </source>
</evidence>
<sequence>MFLLEGLNGVTPFVFLQHVLLGFAIRRNAGYGVHAGWCLTNSMLHIPEVDWTHQNLNHLLMRHYEGMLRHYEGLWRIT</sequence>
<reference evidence="1 2" key="1">
    <citation type="submission" date="2021-06" db="EMBL/GenBank/DDBJ databases">
        <title>Caerostris extrusa draft genome.</title>
        <authorList>
            <person name="Kono N."/>
            <person name="Arakawa K."/>
        </authorList>
    </citation>
    <scope>NUCLEOTIDE SEQUENCE [LARGE SCALE GENOMIC DNA]</scope>
</reference>